<dbReference type="InterPro" id="IPR029058">
    <property type="entry name" value="AB_hydrolase_fold"/>
</dbReference>
<dbReference type="Proteomes" id="UP001310594">
    <property type="component" value="Unassembled WGS sequence"/>
</dbReference>
<accession>A0AAN8A319</accession>
<sequence length="722" mass="77378">MLLLLPLSALLAVPAVLAVPTSNSARLANTDSSLTILYQNNINGTDDANHIAAILLDASPASQAAKACGTLNERLISRAAIEAHYDDFYHQLSYLVYSGRANPNQDFIISNGLVSFNQRRACLDFKPTPYGNRRLPVLCTQLANASQPTTAVATSQNEITIPAGGNKYVGYRNLKSWRFSGIPYADQPQRWHHSSVYSGAGQTLNATAFGSQCPQNGAGSEECELIITVQSRELLGDTANSLGLFLNIQTPYIPKAGSKTKLKAVYFWIHGAWVVLDSERNVLIRLGGGFNGGVGSSPGTDGGNLASREDLVVVTINYVPGTNITGNYGIGDQVTALQWTINNIAAFGGDPNQITIVGSSAGGASVRTLLGSPPAIGKFQGGIAQSSLGGGVTLGLPSNYATSYASYLTIEEGYELAGQQIFHGAGCNATSLDAQIACLAEYDPVALVGLSTIADKVVQDGTFVNTEQLIVTERNASTAHVPVIFGTAADDGSSFSTYPKENNITSELEGIQVELGISEYYARSIIDSGLFPYYDTGNKTLDSFNVSQRIATDTQFRCIDEATVYAGAVSGAFERAYYYQSQRTEYGYDPNNLGGPPVTPGYPYGNPNLPYFRVHGSDNGWSFENLPVFRDAADLYSLQLEGSYYSWFAKTGEPNAPLAYLKARGYQTVIDGQRASGPWDPVQGMQGPVKLLDWPSISSDFIDKPQCAFLNYSLTYYVDGGI</sequence>
<organism evidence="5 6">
    <name type="scientific">Elasticomyces elasticus</name>
    <dbReference type="NCBI Taxonomy" id="574655"/>
    <lineage>
        <taxon>Eukaryota</taxon>
        <taxon>Fungi</taxon>
        <taxon>Dikarya</taxon>
        <taxon>Ascomycota</taxon>
        <taxon>Pezizomycotina</taxon>
        <taxon>Dothideomycetes</taxon>
        <taxon>Dothideomycetidae</taxon>
        <taxon>Mycosphaerellales</taxon>
        <taxon>Teratosphaeriaceae</taxon>
        <taxon>Elasticomyces</taxon>
    </lineage>
</organism>
<gene>
    <name evidence="5" type="ORF">LTR97_003695</name>
</gene>
<comment type="similarity">
    <text evidence="1">Belongs to the type-B carboxylesterase/lipase family.</text>
</comment>
<evidence type="ECO:0000256" key="3">
    <source>
        <dbReference type="SAM" id="SignalP"/>
    </source>
</evidence>
<feature type="domain" description="Carboxylesterase type B" evidence="4">
    <location>
        <begin position="173"/>
        <end position="689"/>
    </location>
</feature>
<dbReference type="AlphaFoldDB" id="A0AAN8A319"/>
<dbReference type="PANTHER" id="PTHR43142:SF3">
    <property type="entry name" value="PUTATIVE (AFU_ORTHOLOGUE AFUA_3G09070)-RELATED"/>
    <property type="match status" value="1"/>
</dbReference>
<feature type="signal peptide" evidence="3">
    <location>
        <begin position="1"/>
        <end position="18"/>
    </location>
</feature>
<keyword evidence="2" id="KW-0378">Hydrolase</keyword>
<dbReference type="SUPFAM" id="SSF53474">
    <property type="entry name" value="alpha/beta-Hydrolases"/>
    <property type="match status" value="1"/>
</dbReference>
<name>A0AAN8A319_9PEZI</name>
<evidence type="ECO:0000313" key="6">
    <source>
        <dbReference type="Proteomes" id="UP001310594"/>
    </source>
</evidence>
<evidence type="ECO:0000313" key="5">
    <source>
        <dbReference type="EMBL" id="KAK5702749.1"/>
    </source>
</evidence>
<dbReference type="Gene3D" id="3.40.50.1820">
    <property type="entry name" value="alpha/beta hydrolase"/>
    <property type="match status" value="1"/>
</dbReference>
<reference evidence="5" key="1">
    <citation type="submission" date="2023-08" db="EMBL/GenBank/DDBJ databases">
        <title>Black Yeasts Isolated from many extreme environments.</title>
        <authorList>
            <person name="Coleine C."/>
            <person name="Stajich J.E."/>
            <person name="Selbmann L."/>
        </authorList>
    </citation>
    <scope>NUCLEOTIDE SEQUENCE</scope>
    <source>
        <strain evidence="5">CCFEE 5810</strain>
    </source>
</reference>
<dbReference type="InterPro" id="IPR019826">
    <property type="entry name" value="Carboxylesterase_B_AS"/>
</dbReference>
<dbReference type="PROSITE" id="PS00122">
    <property type="entry name" value="CARBOXYLESTERASE_B_1"/>
    <property type="match status" value="1"/>
</dbReference>
<evidence type="ECO:0000256" key="1">
    <source>
        <dbReference type="ARBA" id="ARBA00005964"/>
    </source>
</evidence>
<dbReference type="GO" id="GO:0016787">
    <property type="term" value="F:hydrolase activity"/>
    <property type="evidence" value="ECO:0007669"/>
    <property type="project" value="UniProtKB-KW"/>
</dbReference>
<proteinExistence type="inferred from homology"/>
<dbReference type="EMBL" id="JAVRQU010000005">
    <property type="protein sequence ID" value="KAK5702749.1"/>
    <property type="molecule type" value="Genomic_DNA"/>
</dbReference>
<comment type="caution">
    <text evidence="5">The sequence shown here is derived from an EMBL/GenBank/DDBJ whole genome shotgun (WGS) entry which is preliminary data.</text>
</comment>
<feature type="chain" id="PRO_5042856792" description="Carboxylesterase type B domain-containing protein" evidence="3">
    <location>
        <begin position="19"/>
        <end position="722"/>
    </location>
</feature>
<protein>
    <recommendedName>
        <fullName evidence="4">Carboxylesterase type B domain-containing protein</fullName>
    </recommendedName>
</protein>
<evidence type="ECO:0000256" key="2">
    <source>
        <dbReference type="ARBA" id="ARBA00022801"/>
    </source>
</evidence>
<keyword evidence="3" id="KW-0732">Signal</keyword>
<dbReference type="Pfam" id="PF00135">
    <property type="entry name" value="COesterase"/>
    <property type="match status" value="1"/>
</dbReference>
<dbReference type="InterPro" id="IPR002018">
    <property type="entry name" value="CarbesteraseB"/>
</dbReference>
<evidence type="ECO:0000259" key="4">
    <source>
        <dbReference type="Pfam" id="PF00135"/>
    </source>
</evidence>
<dbReference type="PANTHER" id="PTHR43142">
    <property type="entry name" value="CARBOXYLIC ESTER HYDROLASE"/>
    <property type="match status" value="1"/>
</dbReference>